<evidence type="ECO:0000256" key="1">
    <source>
        <dbReference type="SAM" id="MobiDB-lite"/>
    </source>
</evidence>
<feature type="compositionally biased region" description="Gly residues" evidence="1">
    <location>
        <begin position="37"/>
        <end position="48"/>
    </location>
</feature>
<proteinExistence type="predicted"/>
<dbReference type="EMBL" id="KZ989200">
    <property type="protein sequence ID" value="RKP27474.1"/>
    <property type="molecule type" value="Genomic_DNA"/>
</dbReference>
<organism evidence="2 3">
    <name type="scientific">Syncephalis pseudoplumigaleata</name>
    <dbReference type="NCBI Taxonomy" id="1712513"/>
    <lineage>
        <taxon>Eukaryota</taxon>
        <taxon>Fungi</taxon>
        <taxon>Fungi incertae sedis</taxon>
        <taxon>Zoopagomycota</taxon>
        <taxon>Zoopagomycotina</taxon>
        <taxon>Zoopagomycetes</taxon>
        <taxon>Zoopagales</taxon>
        <taxon>Piptocephalidaceae</taxon>
        <taxon>Syncephalis</taxon>
    </lineage>
</organism>
<feature type="region of interest" description="Disordered" evidence="1">
    <location>
        <begin position="1"/>
        <end position="108"/>
    </location>
</feature>
<feature type="compositionally biased region" description="Low complexity" evidence="1">
    <location>
        <begin position="73"/>
        <end position="95"/>
    </location>
</feature>
<evidence type="ECO:0000313" key="2">
    <source>
        <dbReference type="EMBL" id="RKP27474.1"/>
    </source>
</evidence>
<protein>
    <submittedName>
        <fullName evidence="2">Uncharacterized protein</fullName>
    </submittedName>
</protein>
<dbReference type="OrthoDB" id="5598843at2759"/>
<reference evidence="3" key="1">
    <citation type="journal article" date="2018" name="Nat. Microbiol.">
        <title>Leveraging single-cell genomics to expand the fungal tree of life.</title>
        <authorList>
            <person name="Ahrendt S.R."/>
            <person name="Quandt C.A."/>
            <person name="Ciobanu D."/>
            <person name="Clum A."/>
            <person name="Salamov A."/>
            <person name="Andreopoulos B."/>
            <person name="Cheng J.F."/>
            <person name="Woyke T."/>
            <person name="Pelin A."/>
            <person name="Henrissat B."/>
            <person name="Reynolds N.K."/>
            <person name="Benny G.L."/>
            <person name="Smith M.E."/>
            <person name="James T.Y."/>
            <person name="Grigoriev I.V."/>
        </authorList>
    </citation>
    <scope>NUCLEOTIDE SEQUENCE [LARGE SCALE GENOMIC DNA]</scope>
    <source>
        <strain evidence="3">Benny S71-1</strain>
    </source>
</reference>
<name>A0A4P9Z4G8_9FUNG</name>
<dbReference type="Proteomes" id="UP000278143">
    <property type="component" value="Unassembled WGS sequence"/>
</dbReference>
<gene>
    <name evidence="2" type="ORF">SYNPS1DRAFT_26871</name>
</gene>
<sequence length="190" mass="20331">MAGPDDRPGGHYKKGRHDFKRKNSYSTNHHNNKPGHGRGLSGSSGGGSWNHSSNGTQHHHHHHHGGGGHHYHGTPSSPGGSSSHGSSSLTSSPHPSEGRGNQHVSLNNFNGAEVSANLNKAWSSVLEKLHDGNLPVAEKPALYRSEEQPWSHRHGAAGAWGHRRGVMANGHDLLTELQWTTNAPSSRTKG</sequence>
<keyword evidence="3" id="KW-1185">Reference proteome</keyword>
<evidence type="ECO:0000313" key="3">
    <source>
        <dbReference type="Proteomes" id="UP000278143"/>
    </source>
</evidence>
<feature type="compositionally biased region" description="Basic residues" evidence="1">
    <location>
        <begin position="10"/>
        <end position="23"/>
    </location>
</feature>
<dbReference type="AlphaFoldDB" id="A0A4P9Z4G8"/>
<feature type="compositionally biased region" description="Basic residues" evidence="1">
    <location>
        <begin position="57"/>
        <end position="72"/>
    </location>
</feature>
<accession>A0A4P9Z4G8</accession>